<reference evidence="3" key="1">
    <citation type="submission" date="2022-12" db="EMBL/GenBank/DDBJ databases">
        <authorList>
            <person name="Alioto T."/>
            <person name="Alioto T."/>
            <person name="Gomez Garrido J."/>
        </authorList>
    </citation>
    <scope>NUCLEOTIDE SEQUENCE</scope>
</reference>
<dbReference type="Pfam" id="PF15749">
    <property type="entry name" value="MRNIP"/>
    <property type="match status" value="1"/>
</dbReference>
<evidence type="ECO:0000313" key="3">
    <source>
        <dbReference type="EMBL" id="CAI5766727.1"/>
    </source>
</evidence>
<feature type="domain" description="MRN complex-interacting protein N-terminal" evidence="2">
    <location>
        <begin position="7"/>
        <end position="110"/>
    </location>
</feature>
<protein>
    <recommendedName>
        <fullName evidence="2">MRN complex-interacting protein N-terminal domain-containing protein</fullName>
    </recommendedName>
</protein>
<dbReference type="Proteomes" id="UP001178461">
    <property type="component" value="Chromosome 2"/>
</dbReference>
<keyword evidence="4" id="KW-1185">Reference proteome</keyword>
<gene>
    <name evidence="3" type="ORF">PODLI_1B000500</name>
</gene>
<dbReference type="AlphaFoldDB" id="A0AA35JV57"/>
<accession>A0AA35JV57</accession>
<dbReference type="InterPro" id="IPR049472">
    <property type="entry name" value="MRNIP_N"/>
</dbReference>
<dbReference type="GO" id="GO:0003682">
    <property type="term" value="F:chromatin binding"/>
    <property type="evidence" value="ECO:0007669"/>
    <property type="project" value="TreeGrafter"/>
</dbReference>
<dbReference type="PANTHER" id="PTHR15863:SF2">
    <property type="entry name" value="MRN COMPLEX-INTERACTING PROTEIN"/>
    <property type="match status" value="1"/>
</dbReference>
<feature type="region of interest" description="Disordered" evidence="1">
    <location>
        <begin position="127"/>
        <end position="163"/>
    </location>
</feature>
<dbReference type="GO" id="GO:0005634">
    <property type="term" value="C:nucleus"/>
    <property type="evidence" value="ECO:0007669"/>
    <property type="project" value="TreeGrafter"/>
</dbReference>
<dbReference type="InterPro" id="IPR032739">
    <property type="entry name" value="MRNIP"/>
</dbReference>
<evidence type="ECO:0000256" key="1">
    <source>
        <dbReference type="SAM" id="MobiDB-lite"/>
    </source>
</evidence>
<proteinExistence type="predicted"/>
<evidence type="ECO:0000259" key="2">
    <source>
        <dbReference type="Pfam" id="PF15749"/>
    </source>
</evidence>
<dbReference type="PANTHER" id="PTHR15863">
    <property type="entry name" value="MRN COMPLEX-INTERACTING PROTEIN"/>
    <property type="match status" value="1"/>
</dbReference>
<sequence>MAQQFQVLRCCFCNVFQVQQIKKSQKWNCKVCDEKQSILKIFGQGSGSDCRRHVQKLNLLQGQVEQEPTEMLRSKEEPIKRDGENTIVKLEENSGRQEEKVKLVSRWTKYLDGRCEEQVKEDEEEIMVHTEKQSYSSKNTLRKGQKTSLHDSQGSRKRRASGFAKDVLHFENRKDSAIVAKNTCGDYTSGNVIPAVKEHLVCQKNKDSESRAAGLSKWEKFLLSGKSCNSGNETAMMQERQGTLVQTFAAGTSAERPATFSPCNWHHASIPLAGVQKFSNTEHVPIADIPVGRGKHFPPLTNVHLQEKLLNRLPEQQSASFLNTLISVSDSKNLHRNLFSTGDDFDDDI</sequence>
<dbReference type="GO" id="GO:0007095">
    <property type="term" value="P:mitotic G2 DNA damage checkpoint signaling"/>
    <property type="evidence" value="ECO:0007669"/>
    <property type="project" value="TreeGrafter"/>
</dbReference>
<name>A0AA35JV57_9SAUR</name>
<organism evidence="3 4">
    <name type="scientific">Podarcis lilfordi</name>
    <name type="common">Lilford's wall lizard</name>
    <dbReference type="NCBI Taxonomy" id="74358"/>
    <lineage>
        <taxon>Eukaryota</taxon>
        <taxon>Metazoa</taxon>
        <taxon>Chordata</taxon>
        <taxon>Craniata</taxon>
        <taxon>Vertebrata</taxon>
        <taxon>Euteleostomi</taxon>
        <taxon>Lepidosauria</taxon>
        <taxon>Squamata</taxon>
        <taxon>Bifurcata</taxon>
        <taxon>Unidentata</taxon>
        <taxon>Episquamata</taxon>
        <taxon>Laterata</taxon>
        <taxon>Lacertibaenia</taxon>
        <taxon>Lacertidae</taxon>
        <taxon>Podarcis</taxon>
    </lineage>
</organism>
<dbReference type="EMBL" id="OX395127">
    <property type="protein sequence ID" value="CAI5766727.1"/>
    <property type="molecule type" value="Genomic_DNA"/>
</dbReference>
<evidence type="ECO:0000313" key="4">
    <source>
        <dbReference type="Proteomes" id="UP001178461"/>
    </source>
</evidence>